<proteinExistence type="predicted"/>
<feature type="domain" description="ChrR-like cupin" evidence="1">
    <location>
        <begin position="127"/>
        <end position="190"/>
    </location>
</feature>
<dbReference type="NCBIfam" id="TIGR02451">
    <property type="entry name" value="anti_sig_ChrR"/>
    <property type="match status" value="1"/>
</dbReference>
<dbReference type="Proteomes" id="UP000267187">
    <property type="component" value="Unassembled WGS sequence"/>
</dbReference>
<organism evidence="2 3">
    <name type="scientific">Umboniibacter marinipuniceus</name>
    <dbReference type="NCBI Taxonomy" id="569599"/>
    <lineage>
        <taxon>Bacteria</taxon>
        <taxon>Pseudomonadati</taxon>
        <taxon>Pseudomonadota</taxon>
        <taxon>Gammaproteobacteria</taxon>
        <taxon>Cellvibrionales</taxon>
        <taxon>Cellvibrionaceae</taxon>
        <taxon>Umboniibacter</taxon>
    </lineage>
</organism>
<keyword evidence="3" id="KW-1185">Reference proteome</keyword>
<gene>
    <name evidence="2" type="ORF">DFR27_0407</name>
</gene>
<dbReference type="Pfam" id="PF12973">
    <property type="entry name" value="Cupin_7"/>
    <property type="match status" value="1"/>
</dbReference>
<evidence type="ECO:0000313" key="2">
    <source>
        <dbReference type="EMBL" id="RMA82458.1"/>
    </source>
</evidence>
<dbReference type="InterPro" id="IPR014710">
    <property type="entry name" value="RmlC-like_jellyroll"/>
</dbReference>
<accession>A0A3M0AIB4</accession>
<comment type="caution">
    <text evidence="2">The sequence shown here is derived from an EMBL/GenBank/DDBJ whole genome shotgun (WGS) entry which is preliminary data.</text>
</comment>
<dbReference type="InterPro" id="IPR041916">
    <property type="entry name" value="Anti_sigma_zinc_sf"/>
</dbReference>
<dbReference type="InterPro" id="IPR012807">
    <property type="entry name" value="Anti-sigma_ChrR"/>
</dbReference>
<dbReference type="RefSeq" id="WP_121875789.1">
    <property type="nucleotide sequence ID" value="NZ_REFJ01000001.1"/>
</dbReference>
<dbReference type="OrthoDB" id="2988517at2"/>
<evidence type="ECO:0000259" key="1">
    <source>
        <dbReference type="Pfam" id="PF12973"/>
    </source>
</evidence>
<dbReference type="InterPro" id="IPR025979">
    <property type="entry name" value="ChrR-like_cupin_dom"/>
</dbReference>
<dbReference type="Gene3D" id="1.10.10.1320">
    <property type="entry name" value="Anti-sigma factor, zinc-finger domain"/>
    <property type="match status" value="1"/>
</dbReference>
<dbReference type="InterPro" id="IPR011051">
    <property type="entry name" value="RmlC_Cupin_sf"/>
</dbReference>
<dbReference type="Gene3D" id="2.60.120.10">
    <property type="entry name" value="Jelly Rolls"/>
    <property type="match status" value="1"/>
</dbReference>
<reference evidence="2 3" key="1">
    <citation type="submission" date="2018-10" db="EMBL/GenBank/DDBJ databases">
        <title>Genomic Encyclopedia of Type Strains, Phase IV (KMG-IV): sequencing the most valuable type-strain genomes for metagenomic binning, comparative biology and taxonomic classification.</title>
        <authorList>
            <person name="Goeker M."/>
        </authorList>
    </citation>
    <scope>NUCLEOTIDE SEQUENCE [LARGE SCALE GENOMIC DNA]</scope>
    <source>
        <strain evidence="2 3">DSM 25080</strain>
    </source>
</reference>
<dbReference type="SUPFAM" id="SSF51182">
    <property type="entry name" value="RmlC-like cupins"/>
    <property type="match status" value="1"/>
</dbReference>
<evidence type="ECO:0000313" key="3">
    <source>
        <dbReference type="Proteomes" id="UP000267187"/>
    </source>
</evidence>
<dbReference type="CDD" id="cd20301">
    <property type="entry name" value="cupin_ChrR"/>
    <property type="match status" value="1"/>
</dbReference>
<dbReference type="AlphaFoldDB" id="A0A3M0AIB4"/>
<sequence length="211" mass="23335">MNHHPSNEVLLKHASGLLTDSLGLIVACHIDMCDSCCDSYKRYEALAAELVVESAGEQVSPELFDRMMASLGQHREAQAEPTVVPGLPKPLWRLVPQGLDGLEWKGMFKSVQTFDVETGDPRYVGRFYKILAGSKLPQHSHRGNEITLVLKGSFSDEMGRYNQGDFIVANETTEHQPIAGMEEDCICFAVLDAPIRFSGLQGLILNPFMAK</sequence>
<name>A0A3M0AIB4_9GAMM</name>
<protein>
    <submittedName>
        <fullName evidence="2">ChrR-like anti-ECFsigma factor</fullName>
    </submittedName>
</protein>
<dbReference type="EMBL" id="REFJ01000001">
    <property type="protein sequence ID" value="RMA82458.1"/>
    <property type="molecule type" value="Genomic_DNA"/>
</dbReference>